<name>A0ABW5WW85_9STAP</name>
<comment type="caution">
    <text evidence="3">The sequence shown here is derived from an EMBL/GenBank/DDBJ whole genome shotgun (WGS) entry which is preliminary data.</text>
</comment>
<gene>
    <name evidence="3" type="ORF">ACFSX4_11375</name>
</gene>
<feature type="chain" id="PRO_5045694561" evidence="2">
    <location>
        <begin position="23"/>
        <end position="385"/>
    </location>
</feature>
<feature type="signal peptide" evidence="2">
    <location>
        <begin position="1"/>
        <end position="22"/>
    </location>
</feature>
<keyword evidence="4" id="KW-1185">Reference proteome</keyword>
<dbReference type="Proteomes" id="UP001597519">
    <property type="component" value="Unassembled WGS sequence"/>
</dbReference>
<dbReference type="EMBL" id="JBHUOQ010000004">
    <property type="protein sequence ID" value="MFD2831065.1"/>
    <property type="molecule type" value="Genomic_DNA"/>
</dbReference>
<reference evidence="4" key="1">
    <citation type="journal article" date="2019" name="Int. J. Syst. Evol. Microbiol.">
        <title>The Global Catalogue of Microorganisms (GCM) 10K type strain sequencing project: providing services to taxonomists for standard genome sequencing and annotation.</title>
        <authorList>
            <consortium name="The Broad Institute Genomics Platform"/>
            <consortium name="The Broad Institute Genome Sequencing Center for Infectious Disease"/>
            <person name="Wu L."/>
            <person name="Ma J."/>
        </authorList>
    </citation>
    <scope>NUCLEOTIDE SEQUENCE [LARGE SCALE GENOMIC DNA]</scope>
    <source>
        <strain evidence="4">KCTC 33575</strain>
    </source>
</reference>
<dbReference type="RefSeq" id="WP_377774694.1">
    <property type="nucleotide sequence ID" value="NZ_JBHUOQ010000004.1"/>
</dbReference>
<protein>
    <submittedName>
        <fullName evidence="3">Uncharacterized protein</fullName>
    </submittedName>
</protein>
<evidence type="ECO:0000256" key="2">
    <source>
        <dbReference type="SAM" id="SignalP"/>
    </source>
</evidence>
<evidence type="ECO:0000256" key="1">
    <source>
        <dbReference type="SAM" id="MobiDB-lite"/>
    </source>
</evidence>
<accession>A0ABW5WW85</accession>
<evidence type="ECO:0000313" key="3">
    <source>
        <dbReference type="EMBL" id="MFD2831065.1"/>
    </source>
</evidence>
<feature type="compositionally biased region" description="Basic and acidic residues" evidence="1">
    <location>
        <begin position="55"/>
        <end position="80"/>
    </location>
</feature>
<feature type="region of interest" description="Disordered" evidence="1">
    <location>
        <begin position="25"/>
        <end position="103"/>
    </location>
</feature>
<keyword evidence="2" id="KW-0732">Signal</keyword>
<dbReference type="PROSITE" id="PS51257">
    <property type="entry name" value="PROKAR_LIPOPROTEIN"/>
    <property type="match status" value="1"/>
</dbReference>
<evidence type="ECO:0000313" key="4">
    <source>
        <dbReference type="Proteomes" id="UP001597519"/>
    </source>
</evidence>
<sequence length="385" mass="43961">MNKYLIALFTSFLLMLTLSACSANNNSEDNTEASATEETNEDTSDTTEDINETSDLEKENEELKQQLVEKENEELKKKLEESDDNSSSEKRQNTDDADKDENINKSSDKYVLEIFNDSDNAWKNPPVDKTDYLGVEASLKDYFSRLTHYYNTGERSNKDVFFFLEEGTEPYNEIVANYESGNFTDYELFDVTVGQMVDLQDENIMVNAFRDYSHATSDGEKTVQMIYIINKEDCTILGWKQQGEAVPVDGLSTNEERYFDEYYTDGFPVTLTDTDDFYTYDTLTNFTFKTYLNGLSDYYNDISDDVLYILEGAALSDIQNNKASENFQDYQNSGGNIVSIQQISKNEYTVTVNRSYSHATSNGEQTSQVTYTIVDTEGMLKVTAF</sequence>
<proteinExistence type="predicted"/>
<feature type="compositionally biased region" description="Acidic residues" evidence="1">
    <location>
        <begin position="38"/>
        <end position="54"/>
    </location>
</feature>
<organism evidence="3 4">
    <name type="scientific">Corticicoccus populi</name>
    <dbReference type="NCBI Taxonomy" id="1812821"/>
    <lineage>
        <taxon>Bacteria</taxon>
        <taxon>Bacillati</taxon>
        <taxon>Bacillota</taxon>
        <taxon>Bacilli</taxon>
        <taxon>Bacillales</taxon>
        <taxon>Staphylococcaceae</taxon>
        <taxon>Corticicoccus</taxon>
    </lineage>
</organism>
<feature type="compositionally biased region" description="Basic and acidic residues" evidence="1">
    <location>
        <begin position="87"/>
        <end position="103"/>
    </location>
</feature>